<dbReference type="AlphaFoldDB" id="A0A7S7YRR6"/>
<evidence type="ECO:0000313" key="2">
    <source>
        <dbReference type="Proteomes" id="UP000305729"/>
    </source>
</evidence>
<dbReference type="RefSeq" id="WP_138538941.1">
    <property type="nucleotide sequence ID" value="NZ_CP045429.1"/>
</dbReference>
<reference evidence="1 2" key="1">
    <citation type="submission" date="2019-10" db="EMBL/GenBank/DDBJ databases">
        <title>Pseudoalteromonas rubra S4059.</title>
        <authorList>
            <person name="Paulsen S."/>
            <person name="Wang X."/>
        </authorList>
    </citation>
    <scope>NUCLEOTIDE SEQUENCE [LARGE SCALE GENOMIC DNA]</scope>
    <source>
        <strain evidence="1 2">S4059</strain>
    </source>
</reference>
<accession>A0A7S7YRR6</accession>
<proteinExistence type="predicted"/>
<organism evidence="1 2">
    <name type="scientific">Pseudoalteromonas rubra</name>
    <dbReference type="NCBI Taxonomy" id="43658"/>
    <lineage>
        <taxon>Bacteria</taxon>
        <taxon>Pseudomonadati</taxon>
        <taxon>Pseudomonadota</taxon>
        <taxon>Gammaproteobacteria</taxon>
        <taxon>Alteromonadales</taxon>
        <taxon>Pseudoalteromonadaceae</taxon>
        <taxon>Pseudoalteromonas</taxon>
    </lineage>
</organism>
<gene>
    <name evidence="1" type="ORF">CWC22_004845</name>
</gene>
<protein>
    <recommendedName>
        <fullName evidence="3">SPOR domain-containing protein</fullName>
    </recommendedName>
</protein>
<sequence length="204" mass="22620">MLIHSGMCHRRTTTRAIMYAILLAVTVLLSACSSNPSPDEEAEALARAELIKTYNQHKASIERVAKMEQDLTQLLTLLSDSSGIKPIEEKLTQSEKPVTTHRVEPTAVTNTFATSGHSQYVVQFGRHLLDTRAQAQNQRIKISLSLIQSYYPEIFNTVTVYSQTPAQNGSQFFLTQASGFGSEQESILFCRLIKASGQPCKLVN</sequence>
<dbReference type="Proteomes" id="UP000305729">
    <property type="component" value="Chromosome 1"/>
</dbReference>
<dbReference type="EMBL" id="CP045429">
    <property type="protein sequence ID" value="QPB82347.1"/>
    <property type="molecule type" value="Genomic_DNA"/>
</dbReference>
<evidence type="ECO:0000313" key="1">
    <source>
        <dbReference type="EMBL" id="QPB82347.1"/>
    </source>
</evidence>
<evidence type="ECO:0008006" key="3">
    <source>
        <dbReference type="Google" id="ProtNLM"/>
    </source>
</evidence>
<name>A0A7S7YRR6_9GAMM</name>